<dbReference type="InterPro" id="IPR001128">
    <property type="entry name" value="Cyt_P450"/>
</dbReference>
<evidence type="ECO:0000256" key="4">
    <source>
        <dbReference type="ARBA" id="ARBA00022617"/>
    </source>
</evidence>
<dbReference type="InterPro" id="IPR002401">
    <property type="entry name" value="Cyt_P450_E_grp-I"/>
</dbReference>
<keyword evidence="4 13" id="KW-0349">Heme</keyword>
<evidence type="ECO:0000256" key="9">
    <source>
        <dbReference type="ARBA" id="ARBA00023033"/>
    </source>
</evidence>
<dbReference type="Pfam" id="PF00067">
    <property type="entry name" value="p450"/>
    <property type="match status" value="1"/>
</dbReference>
<dbReference type="GO" id="GO:0016705">
    <property type="term" value="F:oxidoreductase activity, acting on paired donors, with incorporation or reduction of molecular oxygen"/>
    <property type="evidence" value="ECO:0007669"/>
    <property type="project" value="InterPro"/>
</dbReference>
<evidence type="ECO:0000256" key="10">
    <source>
        <dbReference type="ARBA" id="ARBA00067672"/>
    </source>
</evidence>
<name>A0A4R8RHZ7_COLTR</name>
<evidence type="ECO:0000256" key="8">
    <source>
        <dbReference type="ARBA" id="ARBA00023026"/>
    </source>
</evidence>
<keyword evidence="14" id="KW-1133">Transmembrane helix</keyword>
<comment type="caution">
    <text evidence="15">The sequence shown here is derived from an EMBL/GenBank/DDBJ whole genome shotgun (WGS) entry which is preliminary data.</text>
</comment>
<evidence type="ECO:0000256" key="6">
    <source>
        <dbReference type="ARBA" id="ARBA00023002"/>
    </source>
</evidence>
<keyword evidence="14" id="KW-0472">Membrane</keyword>
<dbReference type="PANTHER" id="PTHR24305:SF77">
    <property type="entry name" value="CYTOCHROME P450 MONOOXYGENASE"/>
    <property type="match status" value="1"/>
</dbReference>
<sequence length="504" mass="56529">MDLPDTFASVVVYATPLNLFVAFVLYYIISSIAAWHPLRNFPGHPLARFSYLWVMSNSRTGKPNETFTKLNREHGNLVRISPIDLVTDDPDIIRHMNGARTTYSRSSWYDGIKFVPGKDTMLSIRDTAAHDKLKAQVAAGYAGRENNDLEEGINSQIAGIVDLIRRKYISRGGDVKPMDLGKVAQYFTLDVITRLGFGRQFGYLATDSDLHDYISTTEAAFPLYQILSEVPFLCSIFFSKTAMKLYGPKPTDKAGVGKLLGLAQEVVSKRYGPDAKDERDMLGAFVRHGLTQSEAEQEVLLQISAGSDTTATAIRTTFLYIMTTPHVYYALKKEIASAIGQGRASSPISLEEAKQLPYLQAVIYEGLRMKSPFTGHCSKEVPAGGDTIDGRYIPAGTRIVQNFWGILRRHDVFGQDADVFRPERWIEADEATKDKMLRTTELTFGHGRWGCAGKNIAFLELNKIFFELLRNFDLQVVDPGRPWHSVNHQLWMQSEFWVKVTDGG</sequence>
<evidence type="ECO:0000313" key="16">
    <source>
        <dbReference type="Proteomes" id="UP000295703"/>
    </source>
</evidence>
<dbReference type="GO" id="GO:0005506">
    <property type="term" value="F:iron ion binding"/>
    <property type="evidence" value="ECO:0007669"/>
    <property type="project" value="InterPro"/>
</dbReference>
<dbReference type="EMBL" id="RYZW01000028">
    <property type="protein sequence ID" value="TDZ61851.1"/>
    <property type="molecule type" value="Genomic_DNA"/>
</dbReference>
<dbReference type="SUPFAM" id="SSF48264">
    <property type="entry name" value="Cytochrome P450"/>
    <property type="match status" value="1"/>
</dbReference>
<keyword evidence="7 13" id="KW-0408">Iron</keyword>
<evidence type="ECO:0000313" key="15">
    <source>
        <dbReference type="EMBL" id="TDZ61851.1"/>
    </source>
</evidence>
<dbReference type="PRINTS" id="PR00463">
    <property type="entry name" value="EP450I"/>
</dbReference>
<dbReference type="CDD" id="cd11060">
    <property type="entry name" value="CYP57A1-like"/>
    <property type="match status" value="1"/>
</dbReference>
<gene>
    <name evidence="15" type="primary">lolP1-4</name>
    <name evidence="15" type="ORF">CTRI78_v004054</name>
</gene>
<evidence type="ECO:0000256" key="14">
    <source>
        <dbReference type="SAM" id="Phobius"/>
    </source>
</evidence>
<comment type="similarity">
    <text evidence="3">Belongs to the cytochrome P450 family.</text>
</comment>
<comment type="pathway">
    <text evidence="2">Hormone biosynthesis.</text>
</comment>
<organism evidence="15 16">
    <name type="scientific">Colletotrichum trifolii</name>
    <dbReference type="NCBI Taxonomy" id="5466"/>
    <lineage>
        <taxon>Eukaryota</taxon>
        <taxon>Fungi</taxon>
        <taxon>Dikarya</taxon>
        <taxon>Ascomycota</taxon>
        <taxon>Pezizomycotina</taxon>
        <taxon>Sordariomycetes</taxon>
        <taxon>Hypocreomycetidae</taxon>
        <taxon>Glomerellales</taxon>
        <taxon>Glomerellaceae</taxon>
        <taxon>Colletotrichum</taxon>
        <taxon>Colletotrichum orbiculare species complex</taxon>
    </lineage>
</organism>
<dbReference type="InterPro" id="IPR036396">
    <property type="entry name" value="Cyt_P450_sf"/>
</dbReference>
<protein>
    <recommendedName>
        <fullName evidence="11">Cytochrome P450 monooxygenase ABA1</fullName>
    </recommendedName>
    <alternativeName>
        <fullName evidence="12">Abscisic acid biosynthesis protein 1</fullName>
    </alternativeName>
    <alternativeName>
        <fullName evidence="10">Cytochrome P450 monooxygenase aba1</fullName>
    </alternativeName>
</protein>
<evidence type="ECO:0000256" key="5">
    <source>
        <dbReference type="ARBA" id="ARBA00022723"/>
    </source>
</evidence>
<evidence type="ECO:0000256" key="3">
    <source>
        <dbReference type="ARBA" id="ARBA00010617"/>
    </source>
</evidence>
<evidence type="ECO:0000256" key="12">
    <source>
        <dbReference type="ARBA" id="ARBA00079990"/>
    </source>
</evidence>
<dbReference type="InterPro" id="IPR050121">
    <property type="entry name" value="Cytochrome_P450_monoxygenase"/>
</dbReference>
<evidence type="ECO:0000256" key="1">
    <source>
        <dbReference type="ARBA" id="ARBA00001971"/>
    </source>
</evidence>
<dbReference type="GO" id="GO:0004497">
    <property type="term" value="F:monooxygenase activity"/>
    <property type="evidence" value="ECO:0007669"/>
    <property type="project" value="UniProtKB-KW"/>
</dbReference>
<dbReference type="AlphaFoldDB" id="A0A4R8RHZ7"/>
<dbReference type="PRINTS" id="PR00385">
    <property type="entry name" value="P450"/>
</dbReference>
<dbReference type="GO" id="GO:0020037">
    <property type="term" value="F:heme binding"/>
    <property type="evidence" value="ECO:0007669"/>
    <property type="project" value="InterPro"/>
</dbReference>
<keyword evidence="6" id="KW-0560">Oxidoreductase</keyword>
<evidence type="ECO:0000256" key="2">
    <source>
        <dbReference type="ARBA" id="ARBA00004972"/>
    </source>
</evidence>
<dbReference type="Proteomes" id="UP000295703">
    <property type="component" value="Unassembled WGS sequence"/>
</dbReference>
<keyword evidence="5 13" id="KW-0479">Metal-binding</keyword>
<dbReference type="FunFam" id="1.10.630.10:FF:000076">
    <property type="entry name" value="Cytochrome P450 monooxygenase"/>
    <property type="match status" value="1"/>
</dbReference>
<accession>A0A4R8RHZ7</accession>
<evidence type="ECO:0000256" key="11">
    <source>
        <dbReference type="ARBA" id="ARBA00068222"/>
    </source>
</evidence>
<reference evidence="15 16" key="1">
    <citation type="submission" date="2018-12" db="EMBL/GenBank/DDBJ databases">
        <title>Genome sequence and assembly of Colletotrichum trifolii.</title>
        <authorList>
            <person name="Gan P."/>
            <person name="Shirasu K."/>
        </authorList>
    </citation>
    <scope>NUCLEOTIDE SEQUENCE [LARGE SCALE GENOMIC DNA]</scope>
    <source>
        <strain evidence="15 16">543-2</strain>
    </source>
</reference>
<keyword evidence="9 15" id="KW-0503">Monooxygenase</keyword>
<keyword evidence="14" id="KW-0812">Transmembrane</keyword>
<evidence type="ECO:0000256" key="7">
    <source>
        <dbReference type="ARBA" id="ARBA00023004"/>
    </source>
</evidence>
<dbReference type="Gene3D" id="1.10.630.10">
    <property type="entry name" value="Cytochrome P450"/>
    <property type="match status" value="1"/>
</dbReference>
<evidence type="ECO:0000256" key="13">
    <source>
        <dbReference type="PIRSR" id="PIRSR602401-1"/>
    </source>
</evidence>
<feature type="transmembrane region" description="Helical" evidence="14">
    <location>
        <begin position="6"/>
        <end position="29"/>
    </location>
</feature>
<dbReference type="STRING" id="5466.A0A4R8RHZ7"/>
<comment type="cofactor">
    <cofactor evidence="1 13">
        <name>heme</name>
        <dbReference type="ChEBI" id="CHEBI:30413"/>
    </cofactor>
</comment>
<proteinExistence type="inferred from homology"/>
<dbReference type="PANTHER" id="PTHR24305">
    <property type="entry name" value="CYTOCHROME P450"/>
    <property type="match status" value="1"/>
</dbReference>
<keyword evidence="16" id="KW-1185">Reference proteome</keyword>
<keyword evidence="8" id="KW-0843">Virulence</keyword>
<feature type="binding site" description="axial binding residue" evidence="13">
    <location>
        <position position="451"/>
    </location>
    <ligand>
        <name>heme</name>
        <dbReference type="ChEBI" id="CHEBI:30413"/>
    </ligand>
    <ligandPart>
        <name>Fe</name>
        <dbReference type="ChEBI" id="CHEBI:18248"/>
    </ligandPart>
</feature>